<organism evidence="2 3">
    <name type="scientific">Actinomadura fulvescens</name>
    <dbReference type="NCBI Taxonomy" id="46160"/>
    <lineage>
        <taxon>Bacteria</taxon>
        <taxon>Bacillati</taxon>
        <taxon>Actinomycetota</taxon>
        <taxon>Actinomycetes</taxon>
        <taxon>Streptosporangiales</taxon>
        <taxon>Thermomonosporaceae</taxon>
        <taxon>Actinomadura</taxon>
    </lineage>
</organism>
<evidence type="ECO:0000313" key="3">
    <source>
        <dbReference type="Proteomes" id="UP001501509"/>
    </source>
</evidence>
<keyword evidence="3" id="KW-1185">Reference proteome</keyword>
<dbReference type="EMBL" id="BAAATD010000006">
    <property type="protein sequence ID" value="GAA2608314.1"/>
    <property type="molecule type" value="Genomic_DNA"/>
</dbReference>
<proteinExistence type="predicted"/>
<evidence type="ECO:0000313" key="2">
    <source>
        <dbReference type="EMBL" id="GAA2608314.1"/>
    </source>
</evidence>
<reference evidence="2 3" key="1">
    <citation type="journal article" date="2019" name="Int. J. Syst. Evol. Microbiol.">
        <title>The Global Catalogue of Microorganisms (GCM) 10K type strain sequencing project: providing services to taxonomists for standard genome sequencing and annotation.</title>
        <authorList>
            <consortium name="The Broad Institute Genomics Platform"/>
            <consortium name="The Broad Institute Genome Sequencing Center for Infectious Disease"/>
            <person name="Wu L."/>
            <person name="Ma J."/>
        </authorList>
    </citation>
    <scope>NUCLEOTIDE SEQUENCE [LARGE SCALE GENOMIC DNA]</scope>
    <source>
        <strain evidence="2 3">JCM 6833</strain>
    </source>
</reference>
<protein>
    <submittedName>
        <fullName evidence="2">Uncharacterized protein</fullName>
    </submittedName>
</protein>
<accession>A0ABN3PYG1</accession>
<feature type="region of interest" description="Disordered" evidence="1">
    <location>
        <begin position="74"/>
        <end position="106"/>
    </location>
</feature>
<comment type="caution">
    <text evidence="2">The sequence shown here is derived from an EMBL/GenBank/DDBJ whole genome shotgun (WGS) entry which is preliminary data.</text>
</comment>
<evidence type="ECO:0000256" key="1">
    <source>
        <dbReference type="SAM" id="MobiDB-lite"/>
    </source>
</evidence>
<dbReference type="RefSeq" id="WP_344544270.1">
    <property type="nucleotide sequence ID" value="NZ_BAAATD010000006.1"/>
</dbReference>
<name>A0ABN3PYG1_9ACTN</name>
<dbReference type="Proteomes" id="UP001501509">
    <property type="component" value="Unassembled WGS sequence"/>
</dbReference>
<gene>
    <name evidence="2" type="ORF">GCM10010411_48180</name>
</gene>
<sequence>MGRADQAAARLPQVKQLAEQHGNALRSSFGLLLEGALVGPAADRLLEDLAERHRDVRACFYTAFDAVERVAAQADGGPPRVSQPYIPGPPRGGRRAPVDVRSGSPDGLHRLGVELGRAGREWEDAGAALARILDGLGLNTSPGHDVRRAGTWVAGRQRDVHRRRDELLKADQEAAVQSAMGVVRGLAAGLGQDRRNGVLKYALKKTWHDYTHRYLAGVWDGSKDLGLYALASNPATAPVYMMTDWGGWVRRGPVGQAKGLAQGAQHPVEFGKAMVNWDLWKKDPLRAYGTMVPSIIIGAATMGTGSGSGAGSRLAAAISKAKLKDGIDALRTAGPGAHGVQRHLDPTDDELKRRLGTPKFNADGSPKLKNGFVVTQDKIDPMTGTTKDGVTGKLHKVGPYATRFNDPKTFQQAEKLLRERALKSGDYIQKAPIEELLGKNGHKRFTGYYIDPHNPSKYLPIDFRAGTIKAIFKKDANGNLYPYTMYPDPAPGMHP</sequence>